<dbReference type="PROSITE" id="PS51412">
    <property type="entry name" value="MACPF_2"/>
    <property type="match status" value="1"/>
</dbReference>
<keyword evidence="9" id="KW-0732">Signal</keyword>
<keyword evidence="6" id="KW-1015">Disulfide bond</keyword>
<evidence type="ECO:0000256" key="6">
    <source>
        <dbReference type="ARBA" id="ARBA00023157"/>
    </source>
</evidence>
<feature type="transmembrane region" description="Helical" evidence="8">
    <location>
        <begin position="1050"/>
        <end position="1071"/>
    </location>
</feature>
<sequence length="1132" mass="126379">MMGEPRKVVFLLLWMLSACKPCLSQAVNASSLSLDELVSGFRFQQLQLSTTMMNASFQARLPEKLAAAEAREADQREAKAFRAFHEAQTPFIATTSRYNLGYIGRGYDLFHGNPLSDDGVVDQGFRLPVMELPYSHRFTADGNYRIPDNVDVISESSARFGSSLHTVQSESDYKSMLSVDASVNAMGGGWGVSASFSASASYQKNTREIQKGTSSTLSIVSRAVVYRARMSETAKVSKVNDFFEKAVMLLPMENCDSSELQEMYLNFIQEFGTHYTTEVVMGAKAVQQLTFSKSDLSKLESEGISSKVAAQASFSGFGASAGGGFSVGVGSKEEAFNRVQNTSKEQYEYYIGGNPPSGDFKDGGTESLREWARSADEKPVPIQYKLTSIDTLLKPGYFKDITYGLFERRRCMRQALYTHCKQTVSPSQCNPPDSSVNVRSRRKRQTEEAPVDGIKFGDFISLENRGSRTFLALSDSTGYLTGAVTKPLVTVNSFSNYAGLFQIRSNDDDDTTVAGTPLSYGQVFRLVTIQGDNLFTGRAFIDDMRGASEDKLMTVFDGKDDRKFSAPDDLTGFSIFLKMDRERPYMISLQIACNSRIKPGDFQINVEGDKGTVKFEMRIYCSYSYGTKWFHKAFSDRAIGEIERVDFMSTAGTYPIKGIHIRTSKDRKTLNYIRENLSCTGNEIKFSMNIKESKPSDVDIYPARFSLHSKNHPLGSPVTRRDTVFVEVVSAVPKKLYWGQPSTHLLSHRNNMVTIEEKQPGTHQQKSVASACNGIIFPDNGRLGVISQLESRSFVSFAVEVMIRKAVINTEITFPAANYKVQYISRNSTDFQQLTNFIRAPTSGNTLDMTITFPNMYLTAVQIYVDGLTTFAEKVKSILITGCPAALIEEKPEDTQREEWSLSLSENMIQTYPYLNVVPTRYNVSTFDRIFEDLERPYPAQSYRIDIQLEKDKRGCMIDDDYIQNYLMTTDEIEGLKFENTRVSSSLNSITVTTSVSAMNKILYQQNIPALSGVLRMAVQQYPCNADRTSTFAFQVSSEEALGLSVGAKAGISILAVVVVVCIVVIAIIVLRLRRIKREPLQSESCFVLERNIHVNEDSNMEAHYTNNAYDDQVVNLSTASPALPSRQRRLT</sequence>
<keyword evidence="3" id="KW-0964">Secreted</keyword>
<evidence type="ECO:0000256" key="1">
    <source>
        <dbReference type="ARBA" id="ARBA00004370"/>
    </source>
</evidence>
<keyword evidence="4" id="KW-0204">Cytolysis</keyword>
<feature type="region of interest" description="Disordered" evidence="7">
    <location>
        <begin position="426"/>
        <end position="448"/>
    </location>
</feature>
<keyword evidence="5 8" id="KW-0472">Membrane</keyword>
<proteinExistence type="predicted"/>
<evidence type="ECO:0000256" key="4">
    <source>
        <dbReference type="ARBA" id="ARBA00022852"/>
    </source>
</evidence>
<dbReference type="OrthoDB" id="1366754at2759"/>
<dbReference type="PROSITE" id="PS51257">
    <property type="entry name" value="PROKAR_LIPOPROTEIN"/>
    <property type="match status" value="1"/>
</dbReference>
<dbReference type="KEGG" id="cvn:111133481"/>
<evidence type="ECO:0000256" key="8">
    <source>
        <dbReference type="SAM" id="Phobius"/>
    </source>
</evidence>
<evidence type="ECO:0000256" key="9">
    <source>
        <dbReference type="SAM" id="SignalP"/>
    </source>
</evidence>
<keyword evidence="8" id="KW-1133">Transmembrane helix</keyword>
<evidence type="ECO:0000256" key="5">
    <source>
        <dbReference type="ARBA" id="ARBA00023136"/>
    </source>
</evidence>
<dbReference type="PANTHER" id="PTHR45742:SF8">
    <property type="entry name" value="FLOCCULATION PROTEIN FLO11"/>
    <property type="match status" value="1"/>
</dbReference>
<evidence type="ECO:0000313" key="11">
    <source>
        <dbReference type="Proteomes" id="UP000694844"/>
    </source>
</evidence>
<protein>
    <submittedName>
        <fullName evidence="12">Uncharacterized protein LOC111133481</fullName>
    </submittedName>
</protein>
<evidence type="ECO:0000256" key="7">
    <source>
        <dbReference type="SAM" id="MobiDB-lite"/>
    </source>
</evidence>
<feature type="signal peptide" evidence="9">
    <location>
        <begin position="1"/>
        <end position="24"/>
    </location>
</feature>
<dbReference type="Pfam" id="PF01823">
    <property type="entry name" value="MACPF"/>
    <property type="match status" value="1"/>
</dbReference>
<dbReference type="GO" id="GO:0031640">
    <property type="term" value="P:killing of cells of another organism"/>
    <property type="evidence" value="ECO:0007669"/>
    <property type="project" value="UniProtKB-KW"/>
</dbReference>
<dbReference type="InterPro" id="IPR020864">
    <property type="entry name" value="MACPF"/>
</dbReference>
<dbReference type="PROSITE" id="PS00279">
    <property type="entry name" value="MACPF_1"/>
    <property type="match status" value="1"/>
</dbReference>
<dbReference type="GO" id="GO:0016020">
    <property type="term" value="C:membrane"/>
    <property type="evidence" value="ECO:0007669"/>
    <property type="project" value="UniProtKB-SubCell"/>
</dbReference>
<dbReference type="InterPro" id="IPR020863">
    <property type="entry name" value="MACPF_CS"/>
</dbReference>
<dbReference type="Proteomes" id="UP000694844">
    <property type="component" value="Chromosome 5"/>
</dbReference>
<feature type="chain" id="PRO_5034707289" evidence="9">
    <location>
        <begin position="25"/>
        <end position="1132"/>
    </location>
</feature>
<gene>
    <name evidence="12" type="primary">LOC111133481</name>
</gene>
<dbReference type="RefSeq" id="XP_022337633.1">
    <property type="nucleotide sequence ID" value="XM_022481925.1"/>
</dbReference>
<accession>A0A8B8EDN1</accession>
<dbReference type="AlphaFoldDB" id="A0A8B8EDN1"/>
<keyword evidence="8" id="KW-0812">Transmembrane</keyword>
<organism evidence="11 12">
    <name type="scientific">Crassostrea virginica</name>
    <name type="common">Eastern oyster</name>
    <dbReference type="NCBI Taxonomy" id="6565"/>
    <lineage>
        <taxon>Eukaryota</taxon>
        <taxon>Metazoa</taxon>
        <taxon>Spiralia</taxon>
        <taxon>Lophotrochozoa</taxon>
        <taxon>Mollusca</taxon>
        <taxon>Bivalvia</taxon>
        <taxon>Autobranchia</taxon>
        <taxon>Pteriomorphia</taxon>
        <taxon>Ostreida</taxon>
        <taxon>Ostreoidea</taxon>
        <taxon>Ostreidae</taxon>
        <taxon>Crassostrea</taxon>
    </lineage>
</organism>
<dbReference type="PANTHER" id="PTHR45742">
    <property type="entry name" value="COMPLEMENT COMPONENT C6"/>
    <property type="match status" value="1"/>
</dbReference>
<evidence type="ECO:0000259" key="10">
    <source>
        <dbReference type="PROSITE" id="PS51412"/>
    </source>
</evidence>
<feature type="domain" description="MACPF" evidence="10">
    <location>
        <begin position="85"/>
        <end position="427"/>
    </location>
</feature>
<dbReference type="GeneID" id="111133481"/>
<evidence type="ECO:0000256" key="2">
    <source>
        <dbReference type="ARBA" id="ARBA00004613"/>
    </source>
</evidence>
<dbReference type="SMART" id="SM00457">
    <property type="entry name" value="MACPF"/>
    <property type="match status" value="1"/>
</dbReference>
<keyword evidence="11" id="KW-1185">Reference proteome</keyword>
<feature type="compositionally biased region" description="Polar residues" evidence="7">
    <location>
        <begin position="426"/>
        <end position="438"/>
    </location>
</feature>
<comment type="subcellular location">
    <subcellularLocation>
        <location evidence="1">Membrane</location>
    </subcellularLocation>
    <subcellularLocation>
        <location evidence="2">Secreted</location>
    </subcellularLocation>
</comment>
<evidence type="ECO:0000313" key="12">
    <source>
        <dbReference type="RefSeq" id="XP_022337633.1"/>
    </source>
</evidence>
<reference evidence="12" key="1">
    <citation type="submission" date="2025-08" db="UniProtKB">
        <authorList>
            <consortium name="RefSeq"/>
        </authorList>
    </citation>
    <scope>IDENTIFICATION</scope>
    <source>
        <tissue evidence="12">Whole sample</tissue>
    </source>
</reference>
<dbReference type="GO" id="GO:0005576">
    <property type="term" value="C:extracellular region"/>
    <property type="evidence" value="ECO:0007669"/>
    <property type="project" value="UniProtKB-SubCell"/>
</dbReference>
<name>A0A8B8EDN1_CRAVI</name>
<evidence type="ECO:0000256" key="3">
    <source>
        <dbReference type="ARBA" id="ARBA00022525"/>
    </source>
</evidence>